<dbReference type="RefSeq" id="WP_275942712.1">
    <property type="nucleotide sequence ID" value="NZ_BLSD01000474.1"/>
</dbReference>
<protein>
    <submittedName>
        <fullName evidence="2">DNA segregation ATPase FtsK/SpoIIIE, S-DNA-T family</fullName>
    </submittedName>
</protein>
<gene>
    <name evidence="2" type="ORF">HKBW3S47_02497</name>
</gene>
<evidence type="ECO:0000259" key="1">
    <source>
        <dbReference type="SMART" id="SM00843"/>
    </source>
</evidence>
<sequence length="78" mass="9044">IQIEETVNQEPSAERDEMYQKAVEYADSSGEMSISPIERRLKRGYNRAARIMELMEEDGLVGMPKGAGKPRDFLRRRR</sequence>
<dbReference type="Pfam" id="PF09397">
    <property type="entry name" value="FtsK_gamma"/>
    <property type="match status" value="1"/>
</dbReference>
<evidence type="ECO:0000313" key="3">
    <source>
        <dbReference type="Proteomes" id="UP000569018"/>
    </source>
</evidence>
<dbReference type="Proteomes" id="UP000569018">
    <property type="component" value="Unassembled WGS sequence"/>
</dbReference>
<comment type="caution">
    <text evidence="2">The sequence shown here is derived from an EMBL/GenBank/DDBJ whole genome shotgun (WGS) entry which is preliminary data.</text>
</comment>
<dbReference type="AlphaFoldDB" id="A0A6V8Q8R6"/>
<evidence type="ECO:0000313" key="2">
    <source>
        <dbReference type="EMBL" id="GFP40800.1"/>
    </source>
</evidence>
<dbReference type="SUPFAM" id="SSF46785">
    <property type="entry name" value="Winged helix' DNA-binding domain"/>
    <property type="match status" value="1"/>
</dbReference>
<organism evidence="2 3">
    <name type="scientific">Candidatus Hakubella thermalkaliphila</name>
    <dbReference type="NCBI Taxonomy" id="2754717"/>
    <lineage>
        <taxon>Bacteria</taxon>
        <taxon>Bacillati</taxon>
        <taxon>Actinomycetota</taxon>
        <taxon>Actinomycetota incertae sedis</taxon>
        <taxon>Candidatus Hakubellales</taxon>
        <taxon>Candidatus Hakubellaceae</taxon>
        <taxon>Candidatus Hakubella</taxon>
    </lineage>
</organism>
<dbReference type="InterPro" id="IPR018541">
    <property type="entry name" value="Ftsk_gamma"/>
</dbReference>
<accession>A0A6V8Q8R6</accession>
<proteinExistence type="predicted"/>
<dbReference type="SMART" id="SM00843">
    <property type="entry name" value="Ftsk_gamma"/>
    <property type="match status" value="1"/>
</dbReference>
<name>A0A6V8Q8R6_9ACTN</name>
<dbReference type="InterPro" id="IPR036390">
    <property type="entry name" value="WH_DNA-bd_sf"/>
</dbReference>
<feature type="non-terminal residue" evidence="2">
    <location>
        <position position="1"/>
    </location>
</feature>
<dbReference type="Gene3D" id="1.10.10.10">
    <property type="entry name" value="Winged helix-like DNA-binding domain superfamily/Winged helix DNA-binding domain"/>
    <property type="match status" value="1"/>
</dbReference>
<dbReference type="InterPro" id="IPR036388">
    <property type="entry name" value="WH-like_DNA-bd_sf"/>
</dbReference>
<dbReference type="EMBL" id="BLSD01000474">
    <property type="protein sequence ID" value="GFP40800.1"/>
    <property type="molecule type" value="Genomic_DNA"/>
</dbReference>
<feature type="domain" description="FtsK gamma" evidence="1">
    <location>
        <begin position="12"/>
        <end position="78"/>
    </location>
</feature>
<reference evidence="2 3" key="1">
    <citation type="journal article" date="2020" name="Front. Microbiol.">
        <title>Single-cell genomics of novel Actinobacteria with the Wood-Ljungdahl pathway discovered in a serpentinizing system.</title>
        <authorList>
            <person name="Merino N."/>
            <person name="Kawai M."/>
            <person name="Boyd E.S."/>
            <person name="Colman D.R."/>
            <person name="McGlynn S.E."/>
            <person name="Nealson K.H."/>
            <person name="Kurokawa K."/>
            <person name="Hongoh Y."/>
        </authorList>
    </citation>
    <scope>NUCLEOTIDE SEQUENCE [LARGE SCALE GENOMIC DNA]</scope>
    <source>
        <strain evidence="2 3">S47</strain>
    </source>
</reference>